<evidence type="ECO:0000313" key="2">
    <source>
        <dbReference type="EMBL" id="KAB1179924.1"/>
    </source>
</evidence>
<evidence type="ECO:0000256" key="1">
    <source>
        <dbReference type="SAM" id="Phobius"/>
    </source>
</evidence>
<keyword evidence="1" id="KW-0472">Membrane</keyword>
<protein>
    <submittedName>
        <fullName evidence="2">Uncharacterized protein</fullName>
    </submittedName>
</protein>
<proteinExistence type="predicted"/>
<organism evidence="2 3">
    <name type="scientific">Photobacterium damselae subsp. damselae</name>
    <name type="common">Listonella damsela</name>
    <dbReference type="NCBI Taxonomy" id="85581"/>
    <lineage>
        <taxon>Bacteria</taxon>
        <taxon>Pseudomonadati</taxon>
        <taxon>Pseudomonadota</taxon>
        <taxon>Gammaproteobacteria</taxon>
        <taxon>Vibrionales</taxon>
        <taxon>Vibrionaceae</taxon>
        <taxon>Photobacterium</taxon>
    </lineage>
</organism>
<comment type="caution">
    <text evidence="2">The sequence shown here is derived from an EMBL/GenBank/DDBJ whole genome shotgun (WGS) entry which is preliminary data.</text>
</comment>
<name>A0AAD3ZV97_PHODD</name>
<feature type="transmembrane region" description="Helical" evidence="1">
    <location>
        <begin position="143"/>
        <end position="162"/>
    </location>
</feature>
<sequence>MTTCLCDTVNKNEVFENICEKNIVWVSKSYLDPVSVTEVKAYIVNNLDELVKYGVPMDRFHDSLQRYLTARLIRESLPALLQTQKESRSKSKILTIFKRKLSAYRNVLLLTSYATLFMFLQIIPTMSLDLICGEQCGLTFNDFAITAISFVTLLFVYSRSILAKTKQQTHA</sequence>
<reference evidence="2 3" key="1">
    <citation type="submission" date="2019-09" db="EMBL/GenBank/DDBJ databases">
        <title>Photobacterium damselae subsp. damselae CDC-2227-81, a human clinical isolate.</title>
        <authorList>
            <person name="Osorio C.R."/>
        </authorList>
    </citation>
    <scope>NUCLEOTIDE SEQUENCE [LARGE SCALE GENOMIC DNA]</scope>
    <source>
        <strain evidence="2 3">CDC-2227-81</strain>
    </source>
</reference>
<dbReference type="RefSeq" id="WP_106338493.1">
    <property type="nucleotide sequence ID" value="NZ_JABXOQ010000075.1"/>
</dbReference>
<evidence type="ECO:0000313" key="3">
    <source>
        <dbReference type="Proteomes" id="UP000480943"/>
    </source>
</evidence>
<accession>A0AAD3ZV97</accession>
<keyword evidence="1" id="KW-1133">Transmembrane helix</keyword>
<gene>
    <name evidence="2" type="ORF">F6450_12125</name>
</gene>
<feature type="transmembrane region" description="Helical" evidence="1">
    <location>
        <begin position="103"/>
        <end position="123"/>
    </location>
</feature>
<dbReference type="AlphaFoldDB" id="A0AAD3ZV97"/>
<dbReference type="Proteomes" id="UP000480943">
    <property type="component" value="Unassembled WGS sequence"/>
</dbReference>
<keyword evidence="1" id="KW-0812">Transmembrane</keyword>
<dbReference type="EMBL" id="VZUQ01000068">
    <property type="protein sequence ID" value="KAB1179924.1"/>
    <property type="molecule type" value="Genomic_DNA"/>
</dbReference>